<protein>
    <submittedName>
        <fullName evidence="2">Protein involved in gliding motility SprE</fullName>
    </submittedName>
</protein>
<dbReference type="Proteomes" id="UP000186373">
    <property type="component" value="Unassembled WGS sequence"/>
</dbReference>
<dbReference type="AlphaFoldDB" id="A0A1N7IGL8"/>
<keyword evidence="3" id="KW-1185">Reference proteome</keyword>
<evidence type="ECO:0000313" key="2">
    <source>
        <dbReference type="EMBL" id="SIS36239.1"/>
    </source>
</evidence>
<dbReference type="EMBL" id="FTNY01000003">
    <property type="protein sequence ID" value="SIS36239.1"/>
    <property type="molecule type" value="Genomic_DNA"/>
</dbReference>
<organism evidence="2 3">
    <name type="scientific">Chryseobacterium shigense</name>
    <dbReference type="NCBI Taxonomy" id="297244"/>
    <lineage>
        <taxon>Bacteria</taxon>
        <taxon>Pseudomonadati</taxon>
        <taxon>Bacteroidota</taxon>
        <taxon>Flavobacteriia</taxon>
        <taxon>Flavobacteriales</taxon>
        <taxon>Weeksellaceae</taxon>
        <taxon>Chryseobacterium group</taxon>
        <taxon>Chryseobacterium</taxon>
    </lineage>
</organism>
<feature type="compositionally biased region" description="Low complexity" evidence="1">
    <location>
        <begin position="779"/>
        <end position="792"/>
    </location>
</feature>
<dbReference type="SMART" id="SM00028">
    <property type="entry name" value="TPR"/>
    <property type="match status" value="3"/>
</dbReference>
<proteinExistence type="predicted"/>
<feature type="region of interest" description="Disordered" evidence="1">
    <location>
        <begin position="771"/>
        <end position="845"/>
    </location>
</feature>
<name>A0A1N7IGL8_9FLAO</name>
<sequence>MCLVASCVTKTKKPEQRSKFMKGFNTYYNTLFNAKDALNSEFTSRDKDHKDNFYAPYIPILTYEDQPLGSDLGQSSAFAENSMRMAEVNRPSEGRGAPGMPPGMPGSNGEPSQPDALQNKGATTLEIAEAKAQKAITKYSVIRSGEEKNKKIFDAYMILVQSRIYQNKAVQALDALNYVFTHMKDDKRLPLARIYQGVAYAQIKDYHKANETFAKLKGEDINKSYSKLLSIYYSESLLDSGKKEEAAAELDRAFELNSDRKLKSRISYLKGQVYENMGNNDKARESFTQAYKYANDFEFEVKSQIAIAKTFNGKGDYNGAKNYLEGISKKGTYGSRKNEFYYALGLMANKAGKKDEAQDFFKKSLFEKVSDPQVRGLTYYEIGKSYLEKNDYIGAGTYYDSALTVMTYEPSKILLKDQSEYIKKISKNYYLIKKNDSILSLARMTDPQKTDFFTKYIAKLKAKEEKEELERRRAERSKGFDGGDYNANSIFANNTNSFEDFGVTTKGFYFSNTGTISKGTSSFKQIWGERALADNWRYSKKMASIEDMKNEALGVTSAPNPRRFEPTYYIEQIPTDQEKLGQLKKDRDTASLGLGIMYQNYFTNTPLATKTLYDLVDVKPEEKVMLQALYEIFAMNYLKNPQASEKAKQILLTDYPYTSYAEFARNPKNVSFVKSSQEVENEYKKAYALYESEKFVESRDVIDQTIKNFPKDALIPKFHLLNAFNTGKTSGKEVMILQLEQIALNYSKTPEGVKAKEMLNYLKSELSFQATDNKGNSLPQQPGIPGQPVQNQDNSIPQMPTEMDKNTQLLQGLQSPGTIEPKNPKQRLKKDKEKTPDSSIPAMPK</sequence>
<dbReference type="Pfam" id="PF13181">
    <property type="entry name" value="TPR_8"/>
    <property type="match status" value="1"/>
</dbReference>
<evidence type="ECO:0000313" key="3">
    <source>
        <dbReference type="Proteomes" id="UP000186373"/>
    </source>
</evidence>
<gene>
    <name evidence="2" type="ORF">SAMN05421639_103740</name>
</gene>
<dbReference type="Gene3D" id="1.25.40.10">
    <property type="entry name" value="Tetratricopeptide repeat domain"/>
    <property type="match status" value="2"/>
</dbReference>
<reference evidence="3" key="1">
    <citation type="submission" date="2017-01" db="EMBL/GenBank/DDBJ databases">
        <authorList>
            <person name="Varghese N."/>
            <person name="Submissions S."/>
        </authorList>
    </citation>
    <scope>NUCLEOTIDE SEQUENCE [LARGE SCALE GENOMIC DNA]</scope>
    <source>
        <strain evidence="3">DSM 17126</strain>
    </source>
</reference>
<accession>A0A1N7IGL8</accession>
<dbReference type="SUPFAM" id="SSF48452">
    <property type="entry name" value="TPR-like"/>
    <property type="match status" value="1"/>
</dbReference>
<feature type="region of interest" description="Disordered" evidence="1">
    <location>
        <begin position="88"/>
        <end position="117"/>
    </location>
</feature>
<dbReference type="InterPro" id="IPR011990">
    <property type="entry name" value="TPR-like_helical_dom_sf"/>
</dbReference>
<evidence type="ECO:0000256" key="1">
    <source>
        <dbReference type="SAM" id="MobiDB-lite"/>
    </source>
</evidence>
<dbReference type="InterPro" id="IPR019734">
    <property type="entry name" value="TPR_rpt"/>
</dbReference>
<feature type="compositionally biased region" description="Polar residues" evidence="1">
    <location>
        <begin position="806"/>
        <end position="817"/>
    </location>
</feature>